<dbReference type="GO" id="GO:0090313">
    <property type="term" value="P:regulation of protein targeting to membrane"/>
    <property type="evidence" value="ECO:0007669"/>
    <property type="project" value="TreeGrafter"/>
</dbReference>
<dbReference type="GO" id="GO:0005886">
    <property type="term" value="C:plasma membrane"/>
    <property type="evidence" value="ECO:0007669"/>
    <property type="project" value="TreeGrafter"/>
</dbReference>
<proteinExistence type="predicted"/>
<reference evidence="3 4" key="1">
    <citation type="submission" date="2018-04" db="EMBL/GenBank/DDBJ databases">
        <title>Thalassorhabdus spongiae gen. nov., sp. nov., isolated from a marine sponge in South-West Iceland.</title>
        <authorList>
            <person name="Knobloch S."/>
            <person name="Daussin A."/>
            <person name="Johannsson R."/>
            <person name="Marteinsson V.T."/>
        </authorList>
    </citation>
    <scope>NUCLEOTIDE SEQUENCE [LARGE SCALE GENOMIC DNA]</scope>
    <source>
        <strain evidence="3 4">Hp12</strain>
    </source>
</reference>
<name>A0A2V1GR81_9GAMM</name>
<evidence type="ECO:0000256" key="1">
    <source>
        <dbReference type="SAM" id="MobiDB-lite"/>
    </source>
</evidence>
<dbReference type="Pfam" id="PF05170">
    <property type="entry name" value="AsmA"/>
    <property type="match status" value="2"/>
</dbReference>
<dbReference type="PANTHER" id="PTHR30441">
    <property type="entry name" value="DUF748 DOMAIN-CONTAINING PROTEIN"/>
    <property type="match status" value="1"/>
</dbReference>
<dbReference type="RefSeq" id="WP_116689039.1">
    <property type="nucleotide sequence ID" value="NZ_CAWNYD010000015.1"/>
</dbReference>
<evidence type="ECO:0000313" key="4">
    <source>
        <dbReference type="Proteomes" id="UP000244906"/>
    </source>
</evidence>
<dbReference type="AlphaFoldDB" id="A0A2V1GR81"/>
<organism evidence="3 4">
    <name type="scientific">Pelagibaculum spongiae</name>
    <dbReference type="NCBI Taxonomy" id="2080658"/>
    <lineage>
        <taxon>Bacteria</taxon>
        <taxon>Pseudomonadati</taxon>
        <taxon>Pseudomonadota</taxon>
        <taxon>Gammaproteobacteria</taxon>
        <taxon>Oceanospirillales</taxon>
        <taxon>Pelagibaculum</taxon>
    </lineage>
</organism>
<evidence type="ECO:0000259" key="2">
    <source>
        <dbReference type="Pfam" id="PF05170"/>
    </source>
</evidence>
<feature type="domain" description="AsmA" evidence="2">
    <location>
        <begin position="8"/>
        <end position="177"/>
    </location>
</feature>
<dbReference type="Proteomes" id="UP000244906">
    <property type="component" value="Unassembled WGS sequence"/>
</dbReference>
<feature type="region of interest" description="Disordered" evidence="1">
    <location>
        <begin position="287"/>
        <end position="321"/>
    </location>
</feature>
<gene>
    <name evidence="3" type="ORF">DC094_20770</name>
</gene>
<evidence type="ECO:0000313" key="3">
    <source>
        <dbReference type="EMBL" id="PVZ63520.1"/>
    </source>
</evidence>
<dbReference type="OrthoDB" id="9766390at2"/>
<dbReference type="PANTHER" id="PTHR30441:SF4">
    <property type="entry name" value="PROTEIN ASMA"/>
    <property type="match status" value="1"/>
</dbReference>
<dbReference type="InterPro" id="IPR007844">
    <property type="entry name" value="AsmA"/>
</dbReference>
<feature type="domain" description="AsmA" evidence="2">
    <location>
        <begin position="229"/>
        <end position="517"/>
    </location>
</feature>
<sequence>MLRKTLLTLFSLIALTLLAGIIALSMLDLNQHKQTIADQVLKATGLQLDIQGNIRPNFLPSLGLQIEKLQISDPKHPSTVDMGTLDKLLLKVAIGPLFSGQLQVEQLTIEGAKLNFYPQPDGQLNWHIHATPTQESSTAEQPTVASSTDDISNDSNNANDWSQQWLLQQFQMRNIEINWYEAMDQPIALALKIPELAAEQVSLQQPFEVVAFIEATTPDLKLSLNQSWKMDLAQQNIQSTNLNGQLDFQAAPDSPSKFSGTIQLKGFDQPNLQLSLTMDQLLLANSPTDSRSQKEQLEAVSQKSSTPSIEQPSADTEKATPIQLPKLPIQLTGHVELGKLIANGITVDNLSLDFSHQNDIWKIAPFSADFYQGQLLLTSKINNQQQPLQLALDAQLKQVAIGALLKDLQASSTEKTNNTQQKNSLENRFHLNGEIDLSAKINAKGTTDQALLASAIGNAALSMEQGILNGIDLQYQLCKGIAAVRKKPLDVQNSQQTDFKQLQLQLALADGQAHTQQMQFGIPGVELSGKGGFDLLQPMINLQLQAQLNRSSDAACDPGSNLSKIPLPITVSGKPDALAVALDQKTLNKALGNLALEKAKNKLSKEIGRWFKKH</sequence>
<dbReference type="EMBL" id="QDDL01000015">
    <property type="protein sequence ID" value="PVZ63520.1"/>
    <property type="molecule type" value="Genomic_DNA"/>
</dbReference>
<accession>A0A2V1GR81</accession>
<dbReference type="InterPro" id="IPR052894">
    <property type="entry name" value="AsmA-related"/>
</dbReference>
<protein>
    <recommendedName>
        <fullName evidence="2">AsmA domain-containing protein</fullName>
    </recommendedName>
</protein>
<keyword evidence="4" id="KW-1185">Reference proteome</keyword>
<feature type="compositionally biased region" description="Polar residues" evidence="1">
    <location>
        <begin position="299"/>
        <end position="314"/>
    </location>
</feature>
<comment type="caution">
    <text evidence="3">The sequence shown here is derived from an EMBL/GenBank/DDBJ whole genome shotgun (WGS) entry which is preliminary data.</text>
</comment>